<reference evidence="1" key="2">
    <citation type="submission" date="2014-05" db="EMBL/GenBank/DDBJ databases">
        <title>The genome and life-stage specific transcriptomes of Globodera pallida elucidate key aspects of plant parasitism by a cyst nematode.</title>
        <authorList>
            <person name="Cotton J.A."/>
            <person name="Lilley C.J."/>
            <person name="Jones L.M."/>
            <person name="Kikuchi T."/>
            <person name="Reid A.J."/>
            <person name="Thorpe P."/>
            <person name="Tsai I.J."/>
            <person name="Beasley H."/>
            <person name="Blok V."/>
            <person name="Cock P.J.A."/>
            <person name="Van den Akker S.E."/>
            <person name="Holroyd N."/>
            <person name="Hunt M."/>
            <person name="Mantelin S."/>
            <person name="Naghra H."/>
            <person name="Pain A."/>
            <person name="Palomares-Rius J.E."/>
            <person name="Zarowiecki M."/>
            <person name="Berriman M."/>
            <person name="Jones J.T."/>
            <person name="Urwin P.E."/>
        </authorList>
    </citation>
    <scope>NUCLEOTIDE SEQUENCE [LARGE SCALE GENOMIC DNA]</scope>
    <source>
        <strain evidence="1">Lindley</strain>
    </source>
</reference>
<dbReference type="AlphaFoldDB" id="A0A183CQW9"/>
<accession>A0A183CQW9</accession>
<evidence type="ECO:0000313" key="2">
    <source>
        <dbReference type="WBParaSite" id="GPLIN_001527700"/>
    </source>
</evidence>
<dbReference type="WBParaSite" id="GPLIN_001527700">
    <property type="protein sequence ID" value="GPLIN_001527700"/>
    <property type="gene ID" value="GPLIN_001527700"/>
</dbReference>
<reference evidence="1" key="1">
    <citation type="submission" date="2013-12" db="EMBL/GenBank/DDBJ databases">
        <authorList>
            <person name="Aslett M."/>
        </authorList>
    </citation>
    <scope>NUCLEOTIDE SEQUENCE [LARGE SCALE GENOMIC DNA]</scope>
    <source>
        <strain evidence="1">Lindley</strain>
    </source>
</reference>
<name>A0A183CQW9_GLOPA</name>
<organism evidence="1 2">
    <name type="scientific">Globodera pallida</name>
    <name type="common">Potato cyst nematode worm</name>
    <name type="synonym">Heterodera pallida</name>
    <dbReference type="NCBI Taxonomy" id="36090"/>
    <lineage>
        <taxon>Eukaryota</taxon>
        <taxon>Metazoa</taxon>
        <taxon>Ecdysozoa</taxon>
        <taxon>Nematoda</taxon>
        <taxon>Chromadorea</taxon>
        <taxon>Rhabditida</taxon>
        <taxon>Tylenchina</taxon>
        <taxon>Tylenchomorpha</taxon>
        <taxon>Tylenchoidea</taxon>
        <taxon>Heteroderidae</taxon>
        <taxon>Heteroderinae</taxon>
        <taxon>Globodera</taxon>
    </lineage>
</organism>
<dbReference type="Proteomes" id="UP000050741">
    <property type="component" value="Unassembled WGS sequence"/>
</dbReference>
<sequence>MLSIDSISYSLSFSKENLQNVNHFVAVRQFLLRRKYWIKHKQVDKFNQQKCANSFHDCQTPIGSDFPKLKSQSTKEKILKIDNNKRKQTFVAKAKSSEFVQEEHLDNKKEQQFKFSFMEYWTTVNVYLGYKGATYEYLGRY</sequence>
<protein>
    <submittedName>
        <fullName evidence="2">Uncharacterized protein</fullName>
    </submittedName>
</protein>
<keyword evidence="1" id="KW-1185">Reference proteome</keyword>
<evidence type="ECO:0000313" key="1">
    <source>
        <dbReference type="Proteomes" id="UP000050741"/>
    </source>
</evidence>
<proteinExistence type="predicted"/>
<reference evidence="2" key="3">
    <citation type="submission" date="2016-06" db="UniProtKB">
        <authorList>
            <consortium name="WormBaseParasite"/>
        </authorList>
    </citation>
    <scope>IDENTIFICATION</scope>
</reference>